<reference evidence="5" key="1">
    <citation type="submission" date="2023-07" db="EMBL/GenBank/DDBJ databases">
        <title>Chromosome-level genome assembly of Artemia franciscana.</title>
        <authorList>
            <person name="Jo E."/>
        </authorList>
    </citation>
    <scope>NUCLEOTIDE SEQUENCE</scope>
    <source>
        <tissue evidence="5">Whole body</tissue>
    </source>
</reference>
<dbReference type="GO" id="GO:0003899">
    <property type="term" value="F:DNA-directed RNA polymerase activity"/>
    <property type="evidence" value="ECO:0007669"/>
    <property type="project" value="InterPro"/>
</dbReference>
<dbReference type="PROSITE" id="PS01110">
    <property type="entry name" value="RNA_POL_H_23KD"/>
    <property type="match status" value="1"/>
</dbReference>
<keyword evidence="3" id="KW-0472">Membrane</keyword>
<keyword evidence="3" id="KW-0812">Transmembrane</keyword>
<dbReference type="InterPro" id="IPR000783">
    <property type="entry name" value="RNA_pol_subH/Rpb5_C"/>
</dbReference>
<comment type="similarity">
    <text evidence="2">Belongs to the archaeal Rpo5/eukaryotic RPB5 RNA polymerase subunit family.</text>
</comment>
<evidence type="ECO:0000313" key="5">
    <source>
        <dbReference type="EMBL" id="KAK2702347.1"/>
    </source>
</evidence>
<dbReference type="AlphaFoldDB" id="A0AA88HBH8"/>
<dbReference type="GO" id="GO:0005665">
    <property type="term" value="C:RNA polymerase II, core complex"/>
    <property type="evidence" value="ECO:0007669"/>
    <property type="project" value="TreeGrafter"/>
</dbReference>
<dbReference type="GO" id="GO:0006362">
    <property type="term" value="P:transcription elongation by RNA polymerase I"/>
    <property type="evidence" value="ECO:0007669"/>
    <property type="project" value="TreeGrafter"/>
</dbReference>
<evidence type="ECO:0000256" key="3">
    <source>
        <dbReference type="SAM" id="Phobius"/>
    </source>
</evidence>
<dbReference type="PANTHER" id="PTHR10535:SF0">
    <property type="entry name" value="DNA-DIRECTED RNA POLYMERASES I, II, AND III SUBUNIT RPABC1"/>
    <property type="match status" value="1"/>
</dbReference>
<dbReference type="SUPFAM" id="SSF55287">
    <property type="entry name" value="RPB5-like RNA polymerase subunit"/>
    <property type="match status" value="1"/>
</dbReference>
<protein>
    <recommendedName>
        <fullName evidence="4">RNA polymerase subunit H/Rpb5 C-terminal domain-containing protein</fullName>
    </recommendedName>
</protein>
<gene>
    <name evidence="5" type="ORF">QYM36_019041</name>
</gene>
<dbReference type="GO" id="GO:0005736">
    <property type="term" value="C:RNA polymerase I complex"/>
    <property type="evidence" value="ECO:0007669"/>
    <property type="project" value="TreeGrafter"/>
</dbReference>
<dbReference type="GO" id="GO:0042797">
    <property type="term" value="P:tRNA transcription by RNA polymerase III"/>
    <property type="evidence" value="ECO:0007669"/>
    <property type="project" value="TreeGrafter"/>
</dbReference>
<dbReference type="InterPro" id="IPR035913">
    <property type="entry name" value="RPB5-like_sf"/>
</dbReference>
<dbReference type="EMBL" id="JAVRJZ010000430">
    <property type="protein sequence ID" value="KAK2702347.1"/>
    <property type="molecule type" value="Genomic_DNA"/>
</dbReference>
<dbReference type="InterPro" id="IPR020608">
    <property type="entry name" value="RNA_pol_subH/Rpb5_CS"/>
</dbReference>
<proteinExistence type="inferred from homology"/>
<dbReference type="GO" id="GO:0003677">
    <property type="term" value="F:DNA binding"/>
    <property type="evidence" value="ECO:0007669"/>
    <property type="project" value="InterPro"/>
</dbReference>
<dbReference type="InterPro" id="IPR014381">
    <property type="entry name" value="Arch_Rpo5/euc_Rpb5"/>
</dbReference>
<name>A0AA88HBH8_ARTSF</name>
<evidence type="ECO:0000313" key="6">
    <source>
        <dbReference type="Proteomes" id="UP001187531"/>
    </source>
</evidence>
<dbReference type="GO" id="GO:0006366">
    <property type="term" value="P:transcription by RNA polymerase II"/>
    <property type="evidence" value="ECO:0007669"/>
    <property type="project" value="TreeGrafter"/>
</dbReference>
<keyword evidence="3" id="KW-1133">Transmembrane helix</keyword>
<feature type="transmembrane region" description="Helical" evidence="3">
    <location>
        <begin position="12"/>
        <end position="31"/>
    </location>
</feature>
<sequence>MTSPIPSMDIVWIMILISLVDSSFVLVFYPLSSKTVKQGNSLGDMAPKYILEYFLESELLINITEHELVPEHVILTPEEKTELLMR</sequence>
<organism evidence="5 6">
    <name type="scientific">Artemia franciscana</name>
    <name type="common">Brine shrimp</name>
    <name type="synonym">Artemia sanfranciscana</name>
    <dbReference type="NCBI Taxonomy" id="6661"/>
    <lineage>
        <taxon>Eukaryota</taxon>
        <taxon>Metazoa</taxon>
        <taxon>Ecdysozoa</taxon>
        <taxon>Arthropoda</taxon>
        <taxon>Crustacea</taxon>
        <taxon>Branchiopoda</taxon>
        <taxon>Anostraca</taxon>
        <taxon>Artemiidae</taxon>
        <taxon>Artemia</taxon>
    </lineage>
</organism>
<comment type="caution">
    <text evidence="5">The sequence shown here is derived from an EMBL/GenBank/DDBJ whole genome shotgun (WGS) entry which is preliminary data.</text>
</comment>
<accession>A0AA88HBH8</accession>
<evidence type="ECO:0000256" key="1">
    <source>
        <dbReference type="ARBA" id="ARBA00023163"/>
    </source>
</evidence>
<dbReference type="Gene3D" id="3.90.940.20">
    <property type="entry name" value="RPB5-like RNA polymerase subunit"/>
    <property type="match status" value="1"/>
</dbReference>
<dbReference type="Proteomes" id="UP001187531">
    <property type="component" value="Unassembled WGS sequence"/>
</dbReference>
<dbReference type="GO" id="GO:0005666">
    <property type="term" value="C:RNA polymerase III complex"/>
    <property type="evidence" value="ECO:0007669"/>
    <property type="project" value="TreeGrafter"/>
</dbReference>
<dbReference type="PANTHER" id="PTHR10535">
    <property type="entry name" value="DNA-DIRECTED RNA POLYMERASES I, II, AND III SUBUNIT RPABC1"/>
    <property type="match status" value="1"/>
</dbReference>
<keyword evidence="1" id="KW-0804">Transcription</keyword>
<dbReference type="Pfam" id="PF01191">
    <property type="entry name" value="RNA_pol_Rpb5_C"/>
    <property type="match status" value="1"/>
</dbReference>
<keyword evidence="6" id="KW-1185">Reference proteome</keyword>
<feature type="domain" description="RNA polymerase subunit H/Rpb5 C-terminal" evidence="4">
    <location>
        <begin position="61"/>
        <end position="85"/>
    </location>
</feature>
<evidence type="ECO:0000256" key="2">
    <source>
        <dbReference type="ARBA" id="ARBA00025765"/>
    </source>
</evidence>
<evidence type="ECO:0000259" key="4">
    <source>
        <dbReference type="Pfam" id="PF01191"/>
    </source>
</evidence>